<gene>
    <name evidence="1" type="ORF">F6V25_14255</name>
</gene>
<evidence type="ECO:0000313" key="2">
    <source>
        <dbReference type="Proteomes" id="UP000420562"/>
    </source>
</evidence>
<accession>A0A7J4ZMP6</accession>
<reference evidence="1 2" key="1">
    <citation type="submission" date="2019-09" db="EMBL/GenBank/DDBJ databases">
        <title>Geobacter sp. Red96, a novel strain isolated from paddy soil.</title>
        <authorList>
            <person name="Xu Z."/>
            <person name="Masuda Y."/>
            <person name="Itoh H."/>
            <person name="Senoo K."/>
        </authorList>
    </citation>
    <scope>NUCLEOTIDE SEQUENCE [LARGE SCALE GENOMIC DNA]</scope>
    <source>
        <strain evidence="1 2">Red96</strain>
    </source>
</reference>
<keyword evidence="2" id="KW-1185">Reference proteome</keyword>
<dbReference type="AlphaFoldDB" id="A0A7J4ZMP6"/>
<organism evidence="1 2">
    <name type="scientific">Oryzomonas japonica</name>
    <dbReference type="NCBI Taxonomy" id="2603858"/>
    <lineage>
        <taxon>Bacteria</taxon>
        <taxon>Pseudomonadati</taxon>
        <taxon>Thermodesulfobacteriota</taxon>
        <taxon>Desulfuromonadia</taxon>
        <taxon>Geobacterales</taxon>
        <taxon>Geobacteraceae</taxon>
        <taxon>Oryzomonas</taxon>
    </lineage>
</organism>
<name>A0A7J4ZMP6_9BACT</name>
<dbReference type="Proteomes" id="UP000420562">
    <property type="component" value="Unassembled WGS sequence"/>
</dbReference>
<proteinExistence type="predicted"/>
<comment type="caution">
    <text evidence="1">The sequence shown here is derived from an EMBL/GenBank/DDBJ whole genome shotgun (WGS) entry which is preliminary data.</text>
</comment>
<evidence type="ECO:0000313" key="1">
    <source>
        <dbReference type="EMBL" id="KAB0663973.1"/>
    </source>
</evidence>
<sequence>MHRKANRASFMGRANSSCLASTYGKLVAIEITLKDIMGAVADPTWQHNLPLILTSFADHRATTNPSATLNSLAAQLGNQLSQLIFQMVSGRKSAVPRHCYPHMRYLLHEWDGQDTKETDIKAVDAIADNIISTLKIKYGVSP</sequence>
<dbReference type="EMBL" id="VZQZ01000010">
    <property type="protein sequence ID" value="KAB0663973.1"/>
    <property type="molecule type" value="Genomic_DNA"/>
</dbReference>
<dbReference type="RefSeq" id="WP_151129271.1">
    <property type="nucleotide sequence ID" value="NZ_VZQZ01000010.1"/>
</dbReference>
<protein>
    <submittedName>
        <fullName evidence="1">Uncharacterized protein</fullName>
    </submittedName>
</protein>